<keyword evidence="2" id="KW-0808">Transferase</keyword>
<dbReference type="SUPFAM" id="SSF50630">
    <property type="entry name" value="Acid proteases"/>
    <property type="match status" value="1"/>
</dbReference>
<dbReference type="GO" id="GO:0006508">
    <property type="term" value="P:proteolysis"/>
    <property type="evidence" value="ECO:0007669"/>
    <property type="project" value="UniProtKB-KW"/>
</dbReference>
<dbReference type="InterPro" id="IPR043128">
    <property type="entry name" value="Rev_trsase/Diguanyl_cyclase"/>
</dbReference>
<dbReference type="AlphaFoldDB" id="A0A5S6Q5I5"/>
<dbReference type="Pfam" id="PF00078">
    <property type="entry name" value="RVT_1"/>
    <property type="match status" value="1"/>
</dbReference>
<dbReference type="FunFam" id="3.10.10.10:FF:000007">
    <property type="entry name" value="Retrovirus-related Pol polyprotein from transposon 17.6-like Protein"/>
    <property type="match status" value="1"/>
</dbReference>
<dbReference type="GO" id="GO:0004519">
    <property type="term" value="F:endonuclease activity"/>
    <property type="evidence" value="ECO:0007669"/>
    <property type="project" value="UniProtKB-KW"/>
</dbReference>
<organism evidence="9 10">
    <name type="scientific">Trichuris muris</name>
    <name type="common">Mouse whipworm</name>
    <dbReference type="NCBI Taxonomy" id="70415"/>
    <lineage>
        <taxon>Eukaryota</taxon>
        <taxon>Metazoa</taxon>
        <taxon>Ecdysozoa</taxon>
        <taxon>Nematoda</taxon>
        <taxon>Enoplea</taxon>
        <taxon>Dorylaimia</taxon>
        <taxon>Trichinellida</taxon>
        <taxon>Trichuridae</taxon>
        <taxon>Trichuris</taxon>
    </lineage>
</organism>
<dbReference type="STRING" id="70415.A0A5S6Q5I5"/>
<sequence>MKLDLGLGRDYTFTFLVANVPVAILGADFLRQHGLVPDLQAGCLRDECTAQCIPACGPNRPGRRAIVQVTLEHNVPAPPRDGVNFRHFRRSSLFRSLLDPPGEFPAVTTPGVEHTIETRGRPVYARARRLMPDKLAAAKKELQELLKRGILVPSHSSWSSPIHLVPKDNGRCYRMVGCYERLNAITVPDRYPIPDIQSFSDQLDRSTVFSKIDLARAYAQVKMNKADQPKTAIITPFGLYEYTRMPFGLRNSAQTFQRLMDTVLRGLPRVFAYIDDILVFSASEKEHQEDLRAVFERLRQHGLDHPT</sequence>
<dbReference type="PANTHER" id="PTHR24559:SF444">
    <property type="entry name" value="REVERSE TRANSCRIPTASE DOMAIN-CONTAINING PROTEIN"/>
    <property type="match status" value="1"/>
</dbReference>
<evidence type="ECO:0000256" key="5">
    <source>
        <dbReference type="ARBA" id="ARBA00022759"/>
    </source>
</evidence>
<evidence type="ECO:0000256" key="3">
    <source>
        <dbReference type="ARBA" id="ARBA00022695"/>
    </source>
</evidence>
<dbReference type="InterPro" id="IPR053134">
    <property type="entry name" value="RNA-dir_DNA_polymerase"/>
</dbReference>
<dbReference type="Gene3D" id="3.30.70.270">
    <property type="match status" value="1"/>
</dbReference>
<keyword evidence="6" id="KW-0378">Hydrolase</keyword>
<dbReference type="PROSITE" id="PS50878">
    <property type="entry name" value="RT_POL"/>
    <property type="match status" value="1"/>
</dbReference>
<evidence type="ECO:0000259" key="8">
    <source>
        <dbReference type="PROSITE" id="PS50878"/>
    </source>
</evidence>
<reference evidence="10" key="1">
    <citation type="submission" date="2019-12" db="UniProtKB">
        <authorList>
            <consortium name="WormBaseParasite"/>
        </authorList>
    </citation>
    <scope>IDENTIFICATION</scope>
</reference>
<protein>
    <submittedName>
        <fullName evidence="10">Reverse transcriptase domain-containing protein</fullName>
    </submittedName>
</protein>
<accession>A0A5S6Q5I5</accession>
<keyword evidence="5" id="KW-0255">Endonuclease</keyword>
<dbReference type="InterPro" id="IPR021109">
    <property type="entry name" value="Peptidase_aspartic_dom_sf"/>
</dbReference>
<keyword evidence="4" id="KW-0540">Nuclease</keyword>
<proteinExistence type="predicted"/>
<dbReference type="InterPro" id="IPR000477">
    <property type="entry name" value="RT_dom"/>
</dbReference>
<keyword evidence="9" id="KW-1185">Reference proteome</keyword>
<keyword evidence="3" id="KW-0548">Nucleotidyltransferase</keyword>
<evidence type="ECO:0000256" key="7">
    <source>
        <dbReference type="ARBA" id="ARBA00022918"/>
    </source>
</evidence>
<evidence type="ECO:0000256" key="1">
    <source>
        <dbReference type="ARBA" id="ARBA00022670"/>
    </source>
</evidence>
<dbReference type="CDD" id="cd01647">
    <property type="entry name" value="RT_LTR"/>
    <property type="match status" value="1"/>
</dbReference>
<keyword evidence="7" id="KW-0695">RNA-directed DNA polymerase</keyword>
<feature type="domain" description="Reverse transcriptase" evidence="8">
    <location>
        <begin position="146"/>
        <end position="307"/>
    </location>
</feature>
<dbReference type="PANTHER" id="PTHR24559">
    <property type="entry name" value="TRANSPOSON TY3-I GAG-POL POLYPROTEIN"/>
    <property type="match status" value="1"/>
</dbReference>
<dbReference type="Gene3D" id="3.10.10.10">
    <property type="entry name" value="HIV Type 1 Reverse Transcriptase, subunit A, domain 1"/>
    <property type="match status" value="1"/>
</dbReference>
<evidence type="ECO:0000313" key="10">
    <source>
        <dbReference type="WBParaSite" id="TMUE_0000002443.1"/>
    </source>
</evidence>
<dbReference type="Proteomes" id="UP000046395">
    <property type="component" value="Unassembled WGS sequence"/>
</dbReference>
<dbReference type="SUPFAM" id="SSF56672">
    <property type="entry name" value="DNA/RNA polymerases"/>
    <property type="match status" value="1"/>
</dbReference>
<evidence type="ECO:0000256" key="2">
    <source>
        <dbReference type="ARBA" id="ARBA00022679"/>
    </source>
</evidence>
<dbReference type="WBParaSite" id="TMUE_0000002443.1">
    <property type="protein sequence ID" value="TMUE_0000002443.1"/>
    <property type="gene ID" value="WBGene00298283"/>
</dbReference>
<name>A0A5S6Q5I5_TRIMR</name>
<dbReference type="GO" id="GO:0003964">
    <property type="term" value="F:RNA-directed DNA polymerase activity"/>
    <property type="evidence" value="ECO:0007669"/>
    <property type="project" value="UniProtKB-KW"/>
</dbReference>
<evidence type="ECO:0000256" key="6">
    <source>
        <dbReference type="ARBA" id="ARBA00022801"/>
    </source>
</evidence>
<dbReference type="InterPro" id="IPR043502">
    <property type="entry name" value="DNA/RNA_pol_sf"/>
</dbReference>
<dbReference type="GO" id="GO:0008233">
    <property type="term" value="F:peptidase activity"/>
    <property type="evidence" value="ECO:0007669"/>
    <property type="project" value="UniProtKB-KW"/>
</dbReference>
<evidence type="ECO:0000313" key="9">
    <source>
        <dbReference type="Proteomes" id="UP000046395"/>
    </source>
</evidence>
<keyword evidence="1" id="KW-0645">Protease</keyword>
<evidence type="ECO:0000256" key="4">
    <source>
        <dbReference type="ARBA" id="ARBA00022722"/>
    </source>
</evidence>